<dbReference type="AlphaFoldDB" id="A0A1A9ZH91"/>
<evidence type="ECO:0000313" key="2">
    <source>
        <dbReference type="Proteomes" id="UP000092445"/>
    </source>
</evidence>
<dbReference type="Proteomes" id="UP000092445">
    <property type="component" value="Unassembled WGS sequence"/>
</dbReference>
<accession>A0A1A9ZH91</accession>
<dbReference type="InterPro" id="IPR000884">
    <property type="entry name" value="TSP1_rpt"/>
</dbReference>
<dbReference type="PROSITE" id="PS50092">
    <property type="entry name" value="TSP1"/>
    <property type="match status" value="1"/>
</dbReference>
<reference evidence="1" key="2">
    <citation type="submission" date="2020-05" db="UniProtKB">
        <authorList>
            <consortium name="EnsemblMetazoa"/>
        </authorList>
    </citation>
    <scope>IDENTIFICATION</scope>
    <source>
        <strain evidence="1">IAEA</strain>
    </source>
</reference>
<dbReference type="InterPro" id="IPR036383">
    <property type="entry name" value="TSP1_rpt_sf"/>
</dbReference>
<dbReference type="SUPFAM" id="SSF82895">
    <property type="entry name" value="TSP-1 type 1 repeat"/>
    <property type="match status" value="1"/>
</dbReference>
<protein>
    <submittedName>
        <fullName evidence="1">Uncharacterized protein</fullName>
    </submittedName>
</protein>
<dbReference type="EnsemblMetazoa" id="GPAI014642-RA">
    <property type="protein sequence ID" value="GPAI014642-PA"/>
    <property type="gene ID" value="GPAI014642"/>
</dbReference>
<organism evidence="1 2">
    <name type="scientific">Glossina pallidipes</name>
    <name type="common">Tsetse fly</name>
    <dbReference type="NCBI Taxonomy" id="7398"/>
    <lineage>
        <taxon>Eukaryota</taxon>
        <taxon>Metazoa</taxon>
        <taxon>Ecdysozoa</taxon>
        <taxon>Arthropoda</taxon>
        <taxon>Hexapoda</taxon>
        <taxon>Insecta</taxon>
        <taxon>Pterygota</taxon>
        <taxon>Neoptera</taxon>
        <taxon>Endopterygota</taxon>
        <taxon>Diptera</taxon>
        <taxon>Brachycera</taxon>
        <taxon>Muscomorpha</taxon>
        <taxon>Hippoboscoidea</taxon>
        <taxon>Glossinidae</taxon>
        <taxon>Glossina</taxon>
    </lineage>
</organism>
<sequence>MLSSALYADKSTAERINKHKEWLKKRNQSRINLFHNIDLKEPIELANLWRFDSNKDNNINKSIPTVVQIKPSINDVYPLEEPDTRAVTVAITSTTSKVNTFDTTTIVPMTELNITKKTSLNKTVLNANDRKTYDILNTTASINIATVSPFSSGKKSKQKIHIYPRWSNWSKWSACSRSCGDGVKFQQRKCINSYSCIAEILLCKKASQAIDLTEALNVNLRGQLKAYERFLSTLNNEHQHKDDLKKLIQLTEDALKLNDFGEKEKAITSMPTHFSQEFNEWISKKLEEAQVDGDIENAMAFYNTLLTEHNSYEDDIKKTLSILEEIHRVADLKDKVERFINLSKDFSESFDKFLKESALPNVNARLQKTIEFFANVLKDESVPFKKEILELKAKCEEALSSDKSLEDKQKALHEVTYTDNQELNDFLQKKNLEYD</sequence>
<keyword evidence="2" id="KW-1185">Reference proteome</keyword>
<dbReference type="SMART" id="SM00209">
    <property type="entry name" value="TSP1"/>
    <property type="match status" value="1"/>
</dbReference>
<name>A0A1A9ZH91_GLOPL</name>
<proteinExistence type="predicted"/>
<dbReference type="VEuPathDB" id="VectorBase:GPAI014642"/>
<dbReference type="Pfam" id="PF00090">
    <property type="entry name" value="TSP_1"/>
    <property type="match status" value="1"/>
</dbReference>
<dbReference type="Gene3D" id="2.20.100.10">
    <property type="entry name" value="Thrombospondin type-1 (TSP1) repeat"/>
    <property type="match status" value="1"/>
</dbReference>
<reference evidence="2" key="1">
    <citation type="submission" date="2014-03" db="EMBL/GenBank/DDBJ databases">
        <authorList>
            <person name="Aksoy S."/>
            <person name="Warren W."/>
            <person name="Wilson R.K."/>
        </authorList>
    </citation>
    <scope>NUCLEOTIDE SEQUENCE [LARGE SCALE GENOMIC DNA]</scope>
    <source>
        <strain evidence="2">IAEA</strain>
    </source>
</reference>
<evidence type="ECO:0000313" key="1">
    <source>
        <dbReference type="EnsemblMetazoa" id="GPAI014642-PA"/>
    </source>
</evidence>